<gene>
    <name evidence="4" type="ORF">ACFPIJ_32730</name>
</gene>
<evidence type="ECO:0000313" key="5">
    <source>
        <dbReference type="Proteomes" id="UP001595912"/>
    </source>
</evidence>
<dbReference type="PROSITE" id="PS51371">
    <property type="entry name" value="CBS"/>
    <property type="match status" value="2"/>
</dbReference>
<feature type="domain" description="CBS" evidence="3">
    <location>
        <begin position="76"/>
        <end position="131"/>
    </location>
</feature>
<dbReference type="PANTHER" id="PTHR43080">
    <property type="entry name" value="CBS DOMAIN-CONTAINING PROTEIN CBSX3, MITOCHONDRIAL"/>
    <property type="match status" value="1"/>
</dbReference>
<organism evidence="4 5">
    <name type="scientific">Dactylosporangium cerinum</name>
    <dbReference type="NCBI Taxonomy" id="1434730"/>
    <lineage>
        <taxon>Bacteria</taxon>
        <taxon>Bacillati</taxon>
        <taxon>Actinomycetota</taxon>
        <taxon>Actinomycetes</taxon>
        <taxon>Micromonosporales</taxon>
        <taxon>Micromonosporaceae</taxon>
        <taxon>Dactylosporangium</taxon>
    </lineage>
</organism>
<sequence length="194" mass="20799">MMHAKDIMSTPAYTVHADGPVAAVVELLERQSITAVPVTDERGVLVGMVTEGDLLRRQAGGATAGDLGARQIREVMSARPVMAWPDADVADLAAAMVKHDAHTVPVVVEERVVGVVSRCDVLRTMLPTDDAAQREAQHRLDVYADGQHRWPVHVHDTVATIDGRFDEDIERAVAEALVRTTAGVTAVRVTAPSG</sequence>
<dbReference type="InterPro" id="IPR000644">
    <property type="entry name" value="CBS_dom"/>
</dbReference>
<keyword evidence="5" id="KW-1185">Reference proteome</keyword>
<dbReference type="InterPro" id="IPR046342">
    <property type="entry name" value="CBS_dom_sf"/>
</dbReference>
<evidence type="ECO:0000259" key="3">
    <source>
        <dbReference type="PROSITE" id="PS51371"/>
    </source>
</evidence>
<comment type="caution">
    <text evidence="4">The sequence shown here is derived from an EMBL/GenBank/DDBJ whole genome shotgun (WGS) entry which is preliminary data.</text>
</comment>
<accession>A0ABV9W4G4</accession>
<dbReference type="SMART" id="SM00116">
    <property type="entry name" value="CBS"/>
    <property type="match status" value="2"/>
</dbReference>
<dbReference type="SUPFAM" id="SSF54631">
    <property type="entry name" value="CBS-domain pair"/>
    <property type="match status" value="1"/>
</dbReference>
<protein>
    <submittedName>
        <fullName evidence="4">HPP family protein</fullName>
    </submittedName>
</protein>
<dbReference type="InterPro" id="IPR051257">
    <property type="entry name" value="Diverse_CBS-Domain"/>
</dbReference>
<name>A0ABV9W4G4_9ACTN</name>
<evidence type="ECO:0000256" key="2">
    <source>
        <dbReference type="PROSITE-ProRule" id="PRU00703"/>
    </source>
</evidence>
<dbReference type="PANTHER" id="PTHR43080:SF2">
    <property type="entry name" value="CBS DOMAIN-CONTAINING PROTEIN"/>
    <property type="match status" value="1"/>
</dbReference>
<dbReference type="Pfam" id="PF00571">
    <property type="entry name" value="CBS"/>
    <property type="match status" value="2"/>
</dbReference>
<keyword evidence="1 2" id="KW-0129">CBS domain</keyword>
<dbReference type="Proteomes" id="UP001595912">
    <property type="component" value="Unassembled WGS sequence"/>
</dbReference>
<feature type="domain" description="CBS" evidence="3">
    <location>
        <begin position="8"/>
        <end position="67"/>
    </location>
</feature>
<proteinExistence type="predicted"/>
<reference evidence="5" key="1">
    <citation type="journal article" date="2019" name="Int. J. Syst. Evol. Microbiol.">
        <title>The Global Catalogue of Microorganisms (GCM) 10K type strain sequencing project: providing services to taxonomists for standard genome sequencing and annotation.</title>
        <authorList>
            <consortium name="The Broad Institute Genomics Platform"/>
            <consortium name="The Broad Institute Genome Sequencing Center for Infectious Disease"/>
            <person name="Wu L."/>
            <person name="Ma J."/>
        </authorList>
    </citation>
    <scope>NUCLEOTIDE SEQUENCE [LARGE SCALE GENOMIC DNA]</scope>
    <source>
        <strain evidence="5">CGMCC 4.7152</strain>
    </source>
</reference>
<evidence type="ECO:0000313" key="4">
    <source>
        <dbReference type="EMBL" id="MFC5002586.1"/>
    </source>
</evidence>
<dbReference type="EMBL" id="JBHSIU010000041">
    <property type="protein sequence ID" value="MFC5002586.1"/>
    <property type="molecule type" value="Genomic_DNA"/>
</dbReference>
<dbReference type="Gene3D" id="3.10.580.10">
    <property type="entry name" value="CBS-domain"/>
    <property type="match status" value="1"/>
</dbReference>
<evidence type="ECO:0000256" key="1">
    <source>
        <dbReference type="ARBA" id="ARBA00023122"/>
    </source>
</evidence>